<evidence type="ECO:0000256" key="13">
    <source>
        <dbReference type="ARBA" id="ARBA00068353"/>
    </source>
</evidence>
<dbReference type="InterPro" id="IPR030484">
    <property type="entry name" value="Rio2"/>
</dbReference>
<dbReference type="GO" id="GO:0005524">
    <property type="term" value="F:ATP binding"/>
    <property type="evidence" value="ECO:0007669"/>
    <property type="project" value="UniProtKB-KW"/>
</dbReference>
<dbReference type="SUPFAM" id="SSF46785">
    <property type="entry name" value="Winged helix' DNA-binding domain"/>
    <property type="match status" value="1"/>
</dbReference>
<keyword evidence="8 17" id="KW-0418">Kinase</keyword>
<comment type="caution">
    <text evidence="17">The sequence shown here is derived from an EMBL/GenBank/DDBJ whole genome shotgun (WGS) entry which is preliminary data.</text>
</comment>
<evidence type="ECO:0000256" key="14">
    <source>
        <dbReference type="ARBA" id="ARBA00068837"/>
    </source>
</evidence>
<evidence type="ECO:0000256" key="15">
    <source>
        <dbReference type="SAM" id="MobiDB-lite"/>
    </source>
</evidence>
<feature type="compositionally biased region" description="Basic and acidic residues" evidence="15">
    <location>
        <begin position="324"/>
        <end position="336"/>
    </location>
</feature>
<dbReference type="FunFam" id="1.10.10.10:FF:000053">
    <property type="entry name" value="Serine/threonine-protein kinase RIO2"/>
    <property type="match status" value="1"/>
</dbReference>
<evidence type="ECO:0000256" key="7">
    <source>
        <dbReference type="ARBA" id="ARBA00022741"/>
    </source>
</evidence>
<evidence type="ECO:0000256" key="12">
    <source>
        <dbReference type="ARBA" id="ARBA00048679"/>
    </source>
</evidence>
<dbReference type="SMART" id="SM00090">
    <property type="entry name" value="RIO"/>
    <property type="match status" value="1"/>
</dbReference>
<dbReference type="EC" id="2.7.11.1" evidence="3"/>
<evidence type="ECO:0000256" key="11">
    <source>
        <dbReference type="ARBA" id="ARBA00047899"/>
    </source>
</evidence>
<dbReference type="GO" id="GO:0004674">
    <property type="term" value="F:protein serine/threonine kinase activity"/>
    <property type="evidence" value="ECO:0007669"/>
    <property type="project" value="UniProtKB-KW"/>
</dbReference>
<dbReference type="Pfam" id="PF09202">
    <property type="entry name" value="Rio2_N"/>
    <property type="match status" value="1"/>
</dbReference>
<evidence type="ECO:0000256" key="10">
    <source>
        <dbReference type="ARBA" id="ARBA00022842"/>
    </source>
</evidence>
<keyword evidence="10" id="KW-0460">Magnesium</keyword>
<dbReference type="InterPro" id="IPR036388">
    <property type="entry name" value="WH-like_DNA-bd_sf"/>
</dbReference>
<evidence type="ECO:0000256" key="3">
    <source>
        <dbReference type="ARBA" id="ARBA00012513"/>
    </source>
</evidence>
<name>A0AAV5RMS3_STABA</name>
<comment type="catalytic activity">
    <reaction evidence="11">
        <text>L-threonyl-[protein] + ATP = O-phospho-L-threonyl-[protein] + ADP + H(+)</text>
        <dbReference type="Rhea" id="RHEA:46608"/>
        <dbReference type="Rhea" id="RHEA-COMP:11060"/>
        <dbReference type="Rhea" id="RHEA-COMP:11605"/>
        <dbReference type="ChEBI" id="CHEBI:15378"/>
        <dbReference type="ChEBI" id="CHEBI:30013"/>
        <dbReference type="ChEBI" id="CHEBI:30616"/>
        <dbReference type="ChEBI" id="CHEBI:61977"/>
        <dbReference type="ChEBI" id="CHEBI:456216"/>
        <dbReference type="EC" id="2.7.11.1"/>
    </reaction>
</comment>
<comment type="catalytic activity">
    <reaction evidence="12">
        <text>L-seryl-[protein] + ATP = O-phospho-L-seryl-[protein] + ADP + H(+)</text>
        <dbReference type="Rhea" id="RHEA:17989"/>
        <dbReference type="Rhea" id="RHEA-COMP:9863"/>
        <dbReference type="Rhea" id="RHEA-COMP:11604"/>
        <dbReference type="ChEBI" id="CHEBI:15378"/>
        <dbReference type="ChEBI" id="CHEBI:29999"/>
        <dbReference type="ChEBI" id="CHEBI:30616"/>
        <dbReference type="ChEBI" id="CHEBI:83421"/>
        <dbReference type="ChEBI" id="CHEBI:456216"/>
        <dbReference type="EC" id="2.7.11.1"/>
    </reaction>
</comment>
<dbReference type="FunFam" id="3.30.200.20:FF:000052">
    <property type="entry name" value="Serine/threonine-protein kinase RIO2"/>
    <property type="match status" value="1"/>
</dbReference>
<dbReference type="Gene3D" id="1.10.10.10">
    <property type="entry name" value="Winged helix-like DNA-binding domain superfamily/Winged helix DNA-binding domain"/>
    <property type="match status" value="1"/>
</dbReference>
<dbReference type="Proteomes" id="UP001362899">
    <property type="component" value="Unassembled WGS sequence"/>
</dbReference>
<reference evidence="17 18" key="1">
    <citation type="journal article" date="2023" name="Elife">
        <title>Identification of key yeast species and microbe-microbe interactions impacting larval growth of Drosophila in the wild.</title>
        <authorList>
            <person name="Mure A."/>
            <person name="Sugiura Y."/>
            <person name="Maeda R."/>
            <person name="Honda K."/>
            <person name="Sakurai N."/>
            <person name="Takahashi Y."/>
            <person name="Watada M."/>
            <person name="Katoh T."/>
            <person name="Gotoh A."/>
            <person name="Gotoh Y."/>
            <person name="Taniguchi I."/>
            <person name="Nakamura K."/>
            <person name="Hayashi T."/>
            <person name="Katayama T."/>
            <person name="Uemura T."/>
            <person name="Hattori Y."/>
        </authorList>
    </citation>
    <scope>NUCLEOTIDE SEQUENCE [LARGE SCALE GENOMIC DNA]</scope>
    <source>
        <strain evidence="17 18">SB-73</strain>
    </source>
</reference>
<dbReference type="Gene3D" id="1.10.510.10">
    <property type="entry name" value="Transferase(Phosphotransferase) domain 1"/>
    <property type="match status" value="1"/>
</dbReference>
<evidence type="ECO:0000256" key="9">
    <source>
        <dbReference type="ARBA" id="ARBA00022840"/>
    </source>
</evidence>
<evidence type="ECO:0000313" key="18">
    <source>
        <dbReference type="Proteomes" id="UP001362899"/>
    </source>
</evidence>
<evidence type="ECO:0000256" key="2">
    <source>
        <dbReference type="ARBA" id="ARBA00009196"/>
    </source>
</evidence>
<dbReference type="GO" id="GO:0030490">
    <property type="term" value="P:maturation of SSU-rRNA"/>
    <property type="evidence" value="ECO:0007669"/>
    <property type="project" value="TreeGrafter"/>
</dbReference>
<dbReference type="PANTHER" id="PTHR45852:SF1">
    <property type="entry name" value="SERINE_THREONINE-PROTEIN KINASE RIO2"/>
    <property type="match status" value="1"/>
</dbReference>
<dbReference type="GO" id="GO:0005829">
    <property type="term" value="C:cytosol"/>
    <property type="evidence" value="ECO:0007669"/>
    <property type="project" value="TreeGrafter"/>
</dbReference>
<keyword evidence="4" id="KW-0723">Serine/threonine-protein kinase</keyword>
<feature type="region of interest" description="Disordered" evidence="15">
    <location>
        <begin position="324"/>
        <end position="368"/>
    </location>
</feature>
<sequence>MKLDTSHMRYLSKTDYRVLTAIETGSKNHLVVPTPMILTLSGLRNMALLQKSLSILAKINLINREKNAKYDGYKLTYHGYDYLALKAIVNRESILALGTQIGIGKESDIFTVADKDGNNMCLKVHRLGRTSFKAVKKQRDYLGKRQSATWTYFSRLSAQKEWAFMQALYDAGFSVPKPIDQSRHHVVMSLVPGTVLRKCAELDDASRVYALLMDFALELANNGLIHCDLNEFNIMICDYDPANPESEIVVIDFPQCVSIDHPNAQELFERDINSIRHYFKTKYGVVGDYPKWEQVERSGKLDMVADATGTNKKALKELEKYQREAELTKEGENFDEHEFEDEQEEDDYEDEEEEEEDEEESEKEEVKIFDVDAHMAKLSI</sequence>
<dbReference type="GO" id="GO:0046872">
    <property type="term" value="F:metal ion binding"/>
    <property type="evidence" value="ECO:0007669"/>
    <property type="project" value="UniProtKB-KW"/>
</dbReference>
<feature type="domain" description="RIO kinase" evidence="16">
    <location>
        <begin position="66"/>
        <end position="302"/>
    </location>
</feature>
<dbReference type="InterPro" id="IPR018934">
    <property type="entry name" value="RIO_dom"/>
</dbReference>
<gene>
    <name evidence="17" type="ORF">DASB73_029190</name>
</gene>
<proteinExistence type="inferred from homology"/>
<dbReference type="InterPro" id="IPR000687">
    <property type="entry name" value="RIO_kinase"/>
</dbReference>
<dbReference type="Gene3D" id="3.30.200.20">
    <property type="entry name" value="Phosphorylase Kinase, domain 1"/>
    <property type="match status" value="1"/>
</dbReference>
<evidence type="ECO:0000256" key="5">
    <source>
        <dbReference type="ARBA" id="ARBA00022679"/>
    </source>
</evidence>
<protein>
    <recommendedName>
        <fullName evidence="13">Serine/threonine-protein kinase RIO2</fullName>
        <ecNumber evidence="3">2.7.11.1</ecNumber>
    </recommendedName>
    <alternativeName>
        <fullName evidence="14">Serine/threonine-protein kinase rio2</fullName>
    </alternativeName>
</protein>
<dbReference type="SUPFAM" id="SSF56112">
    <property type="entry name" value="Protein kinase-like (PK-like)"/>
    <property type="match status" value="1"/>
</dbReference>
<dbReference type="InterPro" id="IPR011009">
    <property type="entry name" value="Kinase-like_dom_sf"/>
</dbReference>
<keyword evidence="6" id="KW-0479">Metal-binding</keyword>
<dbReference type="PANTHER" id="PTHR45852">
    <property type="entry name" value="SER/THR-PROTEIN KINASE RIO2"/>
    <property type="match status" value="1"/>
</dbReference>
<keyword evidence="18" id="KW-1185">Reference proteome</keyword>
<dbReference type="EMBL" id="BTGC01000008">
    <property type="protein sequence ID" value="GMM51956.1"/>
    <property type="molecule type" value="Genomic_DNA"/>
</dbReference>
<keyword evidence="9" id="KW-0067">ATP-binding</keyword>
<evidence type="ECO:0000259" key="16">
    <source>
        <dbReference type="SMART" id="SM00090"/>
    </source>
</evidence>
<dbReference type="InterPro" id="IPR015285">
    <property type="entry name" value="RIO2_wHTH_N"/>
</dbReference>
<comment type="cofactor">
    <cofactor evidence="1">
        <name>Mg(2+)</name>
        <dbReference type="ChEBI" id="CHEBI:18420"/>
    </cofactor>
</comment>
<keyword evidence="7" id="KW-0547">Nucleotide-binding</keyword>
<evidence type="ECO:0000256" key="1">
    <source>
        <dbReference type="ARBA" id="ARBA00001946"/>
    </source>
</evidence>
<dbReference type="CDD" id="cd05144">
    <property type="entry name" value="RIO2_C"/>
    <property type="match status" value="1"/>
</dbReference>
<comment type="similarity">
    <text evidence="2">Belongs to the protein kinase superfamily. RIO-type Ser/Thr kinase family.</text>
</comment>
<evidence type="ECO:0000256" key="8">
    <source>
        <dbReference type="ARBA" id="ARBA00022777"/>
    </source>
</evidence>
<dbReference type="GO" id="GO:0030688">
    <property type="term" value="C:preribosome, small subunit precursor"/>
    <property type="evidence" value="ECO:0007669"/>
    <property type="project" value="TreeGrafter"/>
</dbReference>
<organism evidence="17 18">
    <name type="scientific">Starmerella bacillaris</name>
    <name type="common">Yeast</name>
    <name type="synonym">Candida zemplinina</name>
    <dbReference type="NCBI Taxonomy" id="1247836"/>
    <lineage>
        <taxon>Eukaryota</taxon>
        <taxon>Fungi</taxon>
        <taxon>Dikarya</taxon>
        <taxon>Ascomycota</taxon>
        <taxon>Saccharomycotina</taxon>
        <taxon>Dipodascomycetes</taxon>
        <taxon>Dipodascales</taxon>
        <taxon>Trichomonascaceae</taxon>
        <taxon>Starmerella</taxon>
    </lineage>
</organism>
<evidence type="ECO:0000256" key="4">
    <source>
        <dbReference type="ARBA" id="ARBA00022527"/>
    </source>
</evidence>
<accession>A0AAV5RMS3</accession>
<feature type="compositionally biased region" description="Acidic residues" evidence="15">
    <location>
        <begin position="337"/>
        <end position="363"/>
    </location>
</feature>
<keyword evidence="5" id="KW-0808">Transferase</keyword>
<dbReference type="AlphaFoldDB" id="A0AAV5RMS3"/>
<dbReference type="InterPro" id="IPR036390">
    <property type="entry name" value="WH_DNA-bd_sf"/>
</dbReference>
<dbReference type="Pfam" id="PF01163">
    <property type="entry name" value="RIO1"/>
    <property type="match status" value="1"/>
</dbReference>
<evidence type="ECO:0000256" key="6">
    <source>
        <dbReference type="ARBA" id="ARBA00022723"/>
    </source>
</evidence>
<evidence type="ECO:0000313" key="17">
    <source>
        <dbReference type="EMBL" id="GMM51956.1"/>
    </source>
</evidence>
<dbReference type="GO" id="GO:0005634">
    <property type="term" value="C:nucleus"/>
    <property type="evidence" value="ECO:0007669"/>
    <property type="project" value="TreeGrafter"/>
</dbReference>